<evidence type="ECO:0000313" key="2">
    <source>
        <dbReference type="EMBL" id="KIJ28318.1"/>
    </source>
</evidence>
<protein>
    <submittedName>
        <fullName evidence="2">Uncharacterized protein</fullName>
    </submittedName>
</protein>
<gene>
    <name evidence="2" type="ORF">M422DRAFT_270389</name>
</gene>
<sequence>MSITELSSAIQSSARTEEVIRKIFRSKGYQRSSGIIPGFDIYKVSIDCTDFVQATMDGIRGLSDIDSRDDEELQTFDCRIIKIWFFAPFLEHYIPWKVEEFKKKSRELNLQKDGWYDEAKDIRTSFEEMPDASVVVSSFSRVSRGYSHSMVQSHSVHAASSSQTAKISSKANTQAIDDDDIVMISSGDDEQNKIGKGKGKGKDCEIIVISSSDSEKEK</sequence>
<evidence type="ECO:0000256" key="1">
    <source>
        <dbReference type="SAM" id="MobiDB-lite"/>
    </source>
</evidence>
<organism evidence="2 3">
    <name type="scientific">Sphaerobolus stellatus (strain SS14)</name>
    <dbReference type="NCBI Taxonomy" id="990650"/>
    <lineage>
        <taxon>Eukaryota</taxon>
        <taxon>Fungi</taxon>
        <taxon>Dikarya</taxon>
        <taxon>Basidiomycota</taxon>
        <taxon>Agaricomycotina</taxon>
        <taxon>Agaricomycetes</taxon>
        <taxon>Phallomycetidae</taxon>
        <taxon>Geastrales</taxon>
        <taxon>Sphaerobolaceae</taxon>
        <taxon>Sphaerobolus</taxon>
    </lineage>
</organism>
<evidence type="ECO:0000313" key="3">
    <source>
        <dbReference type="Proteomes" id="UP000054279"/>
    </source>
</evidence>
<name>A0A0C9TFZ2_SPHS4</name>
<dbReference type="HOGENOM" id="CLU_1267597_0_0_1"/>
<accession>A0A0C9TFZ2</accession>
<dbReference type="EMBL" id="KN837309">
    <property type="protein sequence ID" value="KIJ28318.1"/>
    <property type="molecule type" value="Genomic_DNA"/>
</dbReference>
<dbReference type="Proteomes" id="UP000054279">
    <property type="component" value="Unassembled WGS sequence"/>
</dbReference>
<reference evidence="2 3" key="1">
    <citation type="submission" date="2014-06" db="EMBL/GenBank/DDBJ databases">
        <title>Evolutionary Origins and Diversification of the Mycorrhizal Mutualists.</title>
        <authorList>
            <consortium name="DOE Joint Genome Institute"/>
            <consortium name="Mycorrhizal Genomics Consortium"/>
            <person name="Kohler A."/>
            <person name="Kuo A."/>
            <person name="Nagy L.G."/>
            <person name="Floudas D."/>
            <person name="Copeland A."/>
            <person name="Barry K.W."/>
            <person name="Cichocki N."/>
            <person name="Veneault-Fourrey C."/>
            <person name="LaButti K."/>
            <person name="Lindquist E.A."/>
            <person name="Lipzen A."/>
            <person name="Lundell T."/>
            <person name="Morin E."/>
            <person name="Murat C."/>
            <person name="Riley R."/>
            <person name="Ohm R."/>
            <person name="Sun H."/>
            <person name="Tunlid A."/>
            <person name="Henrissat B."/>
            <person name="Grigoriev I.V."/>
            <person name="Hibbett D.S."/>
            <person name="Martin F."/>
        </authorList>
    </citation>
    <scope>NUCLEOTIDE SEQUENCE [LARGE SCALE GENOMIC DNA]</scope>
    <source>
        <strain evidence="2 3">SS14</strain>
    </source>
</reference>
<keyword evidence="3" id="KW-1185">Reference proteome</keyword>
<feature type="region of interest" description="Disordered" evidence="1">
    <location>
        <begin position="187"/>
        <end position="218"/>
    </location>
</feature>
<proteinExistence type="predicted"/>
<dbReference type="AlphaFoldDB" id="A0A0C9TFZ2"/>